<name>A0ACC1KTI6_9FUNG</name>
<dbReference type="EMBL" id="JANBUP010004183">
    <property type="protein sequence ID" value="KAJ2794685.1"/>
    <property type="molecule type" value="Genomic_DNA"/>
</dbReference>
<sequence>MMVYGSPLHHLEDNLMRIARHLDLEVTVSAIPGLILLSFEDSVTHTSETKVIRCANGWDMHRLDQTSQLLRRVVHSEIDIQGAVSCLEEIMTAKPIYAWYWQILNWGVISWVLCLVCFGGSWVDSAISLALGLMGGCLNLAAQKFSGYTNFFEVSVSILAGLFAAALSQYSCFGATTLSATVVLLPGLVMTTGVIELSSRHMIAGTVRVFYALLLAFIIAFGLLIGVEIYNQMAGRQVDLLLDLTLCQGLSKWTWFGTFPLGIVSISVLVNIHWRHWASVTIVAGISYGVFWLFKFHMGLDDLAPVVASFVLGMVANIWSKFTGQTAYMILLPGEMFLVPG</sequence>
<dbReference type="Proteomes" id="UP001140096">
    <property type="component" value="Unassembled WGS sequence"/>
</dbReference>
<comment type="caution">
    <text evidence="1">The sequence shown here is derived from an EMBL/GenBank/DDBJ whole genome shotgun (WGS) entry which is preliminary data.</text>
</comment>
<keyword evidence="2" id="KW-1185">Reference proteome</keyword>
<protein>
    <submittedName>
        <fullName evidence="1">Pheromone-regulated protein prm10</fullName>
    </submittedName>
</protein>
<organism evidence="1 2">
    <name type="scientific">Coemansia furcata</name>
    <dbReference type="NCBI Taxonomy" id="417177"/>
    <lineage>
        <taxon>Eukaryota</taxon>
        <taxon>Fungi</taxon>
        <taxon>Fungi incertae sedis</taxon>
        <taxon>Zoopagomycota</taxon>
        <taxon>Kickxellomycotina</taxon>
        <taxon>Kickxellomycetes</taxon>
        <taxon>Kickxellales</taxon>
        <taxon>Kickxellaceae</taxon>
        <taxon>Coemansia</taxon>
    </lineage>
</organism>
<evidence type="ECO:0000313" key="2">
    <source>
        <dbReference type="Proteomes" id="UP001140096"/>
    </source>
</evidence>
<proteinExistence type="predicted"/>
<gene>
    <name evidence="1" type="primary">PRM10_3</name>
    <name evidence="1" type="ORF">H4S07_006684</name>
</gene>
<reference evidence="1" key="1">
    <citation type="submission" date="2022-07" db="EMBL/GenBank/DDBJ databases">
        <title>Phylogenomic reconstructions and comparative analyses of Kickxellomycotina fungi.</title>
        <authorList>
            <person name="Reynolds N.K."/>
            <person name="Stajich J.E."/>
            <person name="Barry K."/>
            <person name="Grigoriev I.V."/>
            <person name="Crous P."/>
            <person name="Smith M.E."/>
        </authorList>
    </citation>
    <scope>NUCLEOTIDE SEQUENCE</scope>
    <source>
        <strain evidence="1">CBS 102833</strain>
    </source>
</reference>
<evidence type="ECO:0000313" key="1">
    <source>
        <dbReference type="EMBL" id="KAJ2794685.1"/>
    </source>
</evidence>
<feature type="non-terminal residue" evidence="1">
    <location>
        <position position="341"/>
    </location>
</feature>
<accession>A0ACC1KTI6</accession>